<dbReference type="PANTHER" id="PTHR42685:SF19">
    <property type="entry name" value="POSSIBLE OXIDOREDUCTASE"/>
    <property type="match status" value="1"/>
</dbReference>
<reference evidence="2 3" key="1">
    <citation type="submission" date="2017-11" db="EMBL/GenBank/DDBJ databases">
        <title>Genomic Encyclopedia of Archaeal and Bacterial Type Strains, Phase II (KMG-II): From Individual Species to Whole Genera.</title>
        <authorList>
            <person name="Goeker M."/>
        </authorList>
    </citation>
    <scope>NUCLEOTIDE SEQUENCE [LARGE SCALE GENOMIC DNA]</scope>
    <source>
        <strain evidence="2 3">DSM 25625</strain>
    </source>
</reference>
<accession>A0A2M9BTX9</accession>
<keyword evidence="3" id="KW-1185">Reference proteome</keyword>
<dbReference type="InterPro" id="IPR050407">
    <property type="entry name" value="Geranylgeranyl_reductase"/>
</dbReference>
<dbReference type="EMBL" id="PGFB01000004">
    <property type="protein sequence ID" value="PJJ61362.1"/>
    <property type="molecule type" value="Genomic_DNA"/>
</dbReference>
<gene>
    <name evidence="2" type="ORF">CLV54_2306</name>
</gene>
<dbReference type="GO" id="GO:0071949">
    <property type="term" value="F:FAD binding"/>
    <property type="evidence" value="ECO:0007669"/>
    <property type="project" value="InterPro"/>
</dbReference>
<dbReference type="InterPro" id="IPR036188">
    <property type="entry name" value="FAD/NAD-bd_sf"/>
</dbReference>
<organism evidence="2 3">
    <name type="scientific">Compostimonas suwonensis</name>
    <dbReference type="NCBI Taxonomy" id="1048394"/>
    <lineage>
        <taxon>Bacteria</taxon>
        <taxon>Bacillati</taxon>
        <taxon>Actinomycetota</taxon>
        <taxon>Actinomycetes</taxon>
        <taxon>Micrococcales</taxon>
        <taxon>Microbacteriaceae</taxon>
        <taxon>Compostimonas</taxon>
    </lineage>
</organism>
<dbReference type="InterPro" id="IPR002938">
    <property type="entry name" value="FAD-bd"/>
</dbReference>
<dbReference type="RefSeq" id="WP_100345121.1">
    <property type="nucleotide sequence ID" value="NZ_PGFB01000004.1"/>
</dbReference>
<feature type="domain" description="FAD-binding" evidence="1">
    <location>
        <begin position="6"/>
        <end position="64"/>
    </location>
</feature>
<evidence type="ECO:0000313" key="3">
    <source>
        <dbReference type="Proteomes" id="UP000230161"/>
    </source>
</evidence>
<dbReference type="Pfam" id="PF01494">
    <property type="entry name" value="FAD_binding_3"/>
    <property type="match status" value="2"/>
</dbReference>
<evidence type="ECO:0000259" key="1">
    <source>
        <dbReference type="Pfam" id="PF01494"/>
    </source>
</evidence>
<dbReference type="Gene3D" id="3.50.50.60">
    <property type="entry name" value="FAD/NAD(P)-binding domain"/>
    <property type="match status" value="1"/>
</dbReference>
<feature type="domain" description="FAD-binding" evidence="1">
    <location>
        <begin position="108"/>
        <end position="169"/>
    </location>
</feature>
<dbReference type="AlphaFoldDB" id="A0A2M9BTX9"/>
<evidence type="ECO:0000313" key="2">
    <source>
        <dbReference type="EMBL" id="PJJ61362.1"/>
    </source>
</evidence>
<proteinExistence type="predicted"/>
<protein>
    <submittedName>
        <fullName evidence="2">Flavin-dependent dehydrogenase</fullName>
    </submittedName>
</protein>
<dbReference type="PRINTS" id="PR00420">
    <property type="entry name" value="RNGMNOXGNASE"/>
</dbReference>
<sequence>MPPVPDVDVLVAGGGPVGLASAIEARLAGLSVAIVEPRSGVIDKACGEGLMPGTVAELARWGVHPSGCRIAGFAYLQGVRRAEYRFAGGGGLGVRRLELHGALSARAAELGVERVAGRVDGVVQSATTIAAGGVSARWLLACDGLHSTVRRQLGLEREPGRRRRFGLRRHFAVEPWTDLVEVHWSEAAEAYVTPVGEGTVGVAVLAPPGLGFDAALVGFPELAARLSGAVAASSLRGAGPLRQRTRGRVRGRALLVGDASGYVDALTGEGLRVGFAQARAAVAAIAGGEPQGYEREWRRVTRDARLITQGLLAAAQSPARRAIVPAARALPGVFGFAVERLAR</sequence>
<name>A0A2M9BTX9_9MICO</name>
<dbReference type="PANTHER" id="PTHR42685">
    <property type="entry name" value="GERANYLGERANYL DIPHOSPHATE REDUCTASE"/>
    <property type="match status" value="1"/>
</dbReference>
<comment type="caution">
    <text evidence="2">The sequence shown here is derived from an EMBL/GenBank/DDBJ whole genome shotgun (WGS) entry which is preliminary data.</text>
</comment>
<dbReference type="SUPFAM" id="SSF51905">
    <property type="entry name" value="FAD/NAD(P)-binding domain"/>
    <property type="match status" value="1"/>
</dbReference>
<dbReference type="Proteomes" id="UP000230161">
    <property type="component" value="Unassembled WGS sequence"/>
</dbReference>
<dbReference type="OrthoDB" id="113955at2"/>